<dbReference type="PANTHER" id="PTHR31793">
    <property type="entry name" value="4-HYDROXYBENZOYL-COA THIOESTERASE FAMILY MEMBER"/>
    <property type="match status" value="1"/>
</dbReference>
<dbReference type="Proteomes" id="UP000306192">
    <property type="component" value="Unassembled WGS sequence"/>
</dbReference>
<sequence>MRLTVPTSMRWSDLDAYGHVNNVSMLRFFEEARVHAFWRTTEYTEASVAPPIDDSMAVLDGSTGDETMMVIARMSVEYLVSIPYVRRPLDIELWIGHLGGASLEVFYEVWSPKGDEPRTLFTRASTTLVLVDTASQRPRRMTEAERAAWVLYTDEPVVFSSRR</sequence>
<dbReference type="CDD" id="cd00586">
    <property type="entry name" value="4HBT"/>
    <property type="match status" value="1"/>
</dbReference>
<evidence type="ECO:0000313" key="2">
    <source>
        <dbReference type="Proteomes" id="UP000306192"/>
    </source>
</evidence>
<organism evidence="1 2">
    <name type="scientific">Subtercola vilae</name>
    <dbReference type="NCBI Taxonomy" id="2056433"/>
    <lineage>
        <taxon>Bacteria</taxon>
        <taxon>Bacillati</taxon>
        <taxon>Actinomycetota</taxon>
        <taxon>Actinomycetes</taxon>
        <taxon>Micrococcales</taxon>
        <taxon>Microbacteriaceae</taxon>
        <taxon>Subtercola</taxon>
    </lineage>
</organism>
<comment type="caution">
    <text evidence="1">The sequence shown here is derived from an EMBL/GenBank/DDBJ whole genome shotgun (WGS) entry which is preliminary data.</text>
</comment>
<dbReference type="PANTHER" id="PTHR31793:SF24">
    <property type="entry name" value="LONG-CHAIN ACYL-COA THIOESTERASE FADM"/>
    <property type="match status" value="1"/>
</dbReference>
<dbReference type="InterPro" id="IPR050563">
    <property type="entry name" value="4-hydroxybenzoyl-CoA_TE"/>
</dbReference>
<dbReference type="OrthoDB" id="9799036at2"/>
<dbReference type="Pfam" id="PF13279">
    <property type="entry name" value="4HBT_2"/>
    <property type="match status" value="1"/>
</dbReference>
<protein>
    <submittedName>
        <fullName evidence="1">Acyl-CoA thioesterase</fullName>
    </submittedName>
</protein>
<dbReference type="SUPFAM" id="SSF54637">
    <property type="entry name" value="Thioesterase/thiol ester dehydrase-isomerase"/>
    <property type="match status" value="1"/>
</dbReference>
<dbReference type="EMBL" id="QYRT01000009">
    <property type="protein sequence ID" value="TIH38331.1"/>
    <property type="molecule type" value="Genomic_DNA"/>
</dbReference>
<proteinExistence type="predicted"/>
<dbReference type="GO" id="GO:0047617">
    <property type="term" value="F:fatty acyl-CoA hydrolase activity"/>
    <property type="evidence" value="ECO:0007669"/>
    <property type="project" value="TreeGrafter"/>
</dbReference>
<accession>A0A4T2C553</accession>
<dbReference type="InterPro" id="IPR029069">
    <property type="entry name" value="HotDog_dom_sf"/>
</dbReference>
<gene>
    <name evidence="1" type="ORF">D4765_07075</name>
</gene>
<name>A0A4T2C553_9MICO</name>
<dbReference type="Gene3D" id="3.10.129.10">
    <property type="entry name" value="Hotdog Thioesterase"/>
    <property type="match status" value="1"/>
</dbReference>
<keyword evidence="2" id="KW-1185">Reference proteome</keyword>
<evidence type="ECO:0000313" key="1">
    <source>
        <dbReference type="EMBL" id="TIH38331.1"/>
    </source>
</evidence>
<reference evidence="1 2" key="1">
    <citation type="journal article" date="2019" name="Microorganisms">
        <title>Systematic Affiliation and Genome Analysis of Subtercola vilae DB165(T) with Particular Emphasis on Cold Adaptation of an Isolate from a High-Altitude Cold Volcano Lake.</title>
        <authorList>
            <person name="Villalobos A.S."/>
            <person name="Wiese J."/>
            <person name="Imhoff J.F."/>
            <person name="Dorador C."/>
            <person name="Keller A."/>
            <person name="Hentschel U."/>
        </authorList>
    </citation>
    <scope>NUCLEOTIDE SEQUENCE [LARGE SCALE GENOMIC DNA]</scope>
    <source>
        <strain evidence="1 2">DB165</strain>
    </source>
</reference>
<dbReference type="AlphaFoldDB" id="A0A4T2C553"/>